<dbReference type="CDD" id="cd00082">
    <property type="entry name" value="HisKA"/>
    <property type="match status" value="1"/>
</dbReference>
<dbReference type="Gene3D" id="1.10.287.130">
    <property type="match status" value="1"/>
</dbReference>
<dbReference type="InterPro" id="IPR004358">
    <property type="entry name" value="Sig_transdc_His_kin-like_C"/>
</dbReference>
<organism evidence="9 10">
    <name type="scientific">Persicobacter psychrovividus</name>
    <dbReference type="NCBI Taxonomy" id="387638"/>
    <lineage>
        <taxon>Bacteria</taxon>
        <taxon>Pseudomonadati</taxon>
        <taxon>Bacteroidota</taxon>
        <taxon>Cytophagia</taxon>
        <taxon>Cytophagales</taxon>
        <taxon>Persicobacteraceae</taxon>
        <taxon>Persicobacter</taxon>
    </lineage>
</organism>
<evidence type="ECO:0000256" key="1">
    <source>
        <dbReference type="ARBA" id="ARBA00000085"/>
    </source>
</evidence>
<keyword evidence="6" id="KW-0902">Two-component regulatory system</keyword>
<sequence>MCLSTLCLLGFQLYWVGNAMKVNEERFNQDVHMALNAVALNLEKQEVIHRVHQQQKALTDSDLLFWVDQMQSHGYPTSILDQNGKLRNSQQLQQQIQRMQGQMTNMMTALGLPVQGLNFKDLMNAGEGQWSISLQQGDSIYTYGNSFFSKGKPNRKLNKKGFGQWKKQQRSPAAMKQEQEKRMNERNKMVQAIVDQMFAQPRTVAQKLKKHTLDSLLHAELGRRGMHLDYEYGVTQNDHWLMSSHASIKAAELVSSDFYTTLYPNDFFNSNTKLLVNFPNKDRFLLGKVGLALGSSLLLVLVMILCFGYAIHTILHQKKISEMKNDFVNNMTHEFKTPIATVSLACEALADPDMRQSGSIVDRYLGIIRNENKRLGQQVEKVLQVARMDRKKMKVKWETVDVIKVAKQTVQNIALQVEKRGGSIQIEQTAKRTVLRSDRVHLTNIIENLLDNANKYSQGEPHIRLQIEETKNALMLSVIDQGCGMSKEHIRNIFDKFYRISTGNLHDVKGFGLGLSYVKSAVEAIGGEVEVSSQLGKGSTFTLFLPYGTENKDSIG</sequence>
<keyword evidence="7" id="KW-0812">Transmembrane</keyword>
<evidence type="ECO:0000256" key="7">
    <source>
        <dbReference type="SAM" id="Phobius"/>
    </source>
</evidence>
<evidence type="ECO:0000256" key="4">
    <source>
        <dbReference type="ARBA" id="ARBA00022679"/>
    </source>
</evidence>
<dbReference type="SMART" id="SM00388">
    <property type="entry name" value="HisKA"/>
    <property type="match status" value="1"/>
</dbReference>
<feature type="domain" description="Histidine kinase" evidence="8">
    <location>
        <begin position="330"/>
        <end position="549"/>
    </location>
</feature>
<dbReference type="InterPro" id="IPR003594">
    <property type="entry name" value="HATPase_dom"/>
</dbReference>
<evidence type="ECO:0000313" key="9">
    <source>
        <dbReference type="EMBL" id="BDC97782.1"/>
    </source>
</evidence>
<dbReference type="Pfam" id="PF02518">
    <property type="entry name" value="HATPase_c"/>
    <property type="match status" value="1"/>
</dbReference>
<dbReference type="Gene3D" id="3.30.565.10">
    <property type="entry name" value="Histidine kinase-like ATPase, C-terminal domain"/>
    <property type="match status" value="1"/>
</dbReference>
<evidence type="ECO:0000259" key="8">
    <source>
        <dbReference type="PROSITE" id="PS50109"/>
    </source>
</evidence>
<evidence type="ECO:0000256" key="6">
    <source>
        <dbReference type="ARBA" id="ARBA00023012"/>
    </source>
</evidence>
<dbReference type="SMART" id="SM00387">
    <property type="entry name" value="HATPase_c"/>
    <property type="match status" value="1"/>
</dbReference>
<dbReference type="CDD" id="cd00075">
    <property type="entry name" value="HATPase"/>
    <property type="match status" value="1"/>
</dbReference>
<dbReference type="InterPro" id="IPR036097">
    <property type="entry name" value="HisK_dim/P_sf"/>
</dbReference>
<dbReference type="PROSITE" id="PS50109">
    <property type="entry name" value="HIS_KIN"/>
    <property type="match status" value="1"/>
</dbReference>
<dbReference type="PANTHER" id="PTHR45453">
    <property type="entry name" value="PHOSPHATE REGULON SENSOR PROTEIN PHOR"/>
    <property type="match status" value="1"/>
</dbReference>
<accession>A0ABM7VA26</accession>
<comment type="catalytic activity">
    <reaction evidence="1">
        <text>ATP + protein L-histidine = ADP + protein N-phospho-L-histidine.</text>
        <dbReference type="EC" id="2.7.13.3"/>
    </reaction>
</comment>
<keyword evidence="10" id="KW-1185">Reference proteome</keyword>
<dbReference type="PRINTS" id="PR00344">
    <property type="entry name" value="BCTRLSENSOR"/>
</dbReference>
<protein>
    <recommendedName>
        <fullName evidence="2">histidine kinase</fullName>
        <ecNumber evidence="2">2.7.13.3</ecNumber>
    </recommendedName>
</protein>
<dbReference type="EMBL" id="AP025292">
    <property type="protein sequence ID" value="BDC97782.1"/>
    <property type="molecule type" value="Genomic_DNA"/>
</dbReference>
<dbReference type="Proteomes" id="UP001354989">
    <property type="component" value="Chromosome"/>
</dbReference>
<dbReference type="PANTHER" id="PTHR45453:SF1">
    <property type="entry name" value="PHOSPHATE REGULON SENSOR PROTEIN PHOR"/>
    <property type="match status" value="1"/>
</dbReference>
<evidence type="ECO:0000256" key="2">
    <source>
        <dbReference type="ARBA" id="ARBA00012438"/>
    </source>
</evidence>
<dbReference type="SUPFAM" id="SSF47384">
    <property type="entry name" value="Homodimeric domain of signal transducing histidine kinase"/>
    <property type="match status" value="1"/>
</dbReference>
<keyword evidence="7" id="KW-0472">Membrane</keyword>
<feature type="transmembrane region" description="Helical" evidence="7">
    <location>
        <begin position="289"/>
        <end position="315"/>
    </location>
</feature>
<dbReference type="Pfam" id="PF00512">
    <property type="entry name" value="HisKA"/>
    <property type="match status" value="1"/>
</dbReference>
<dbReference type="InterPro" id="IPR050351">
    <property type="entry name" value="BphY/WalK/GraS-like"/>
</dbReference>
<dbReference type="GO" id="GO:0016301">
    <property type="term" value="F:kinase activity"/>
    <property type="evidence" value="ECO:0007669"/>
    <property type="project" value="UniProtKB-KW"/>
</dbReference>
<dbReference type="InterPro" id="IPR005467">
    <property type="entry name" value="His_kinase_dom"/>
</dbReference>
<dbReference type="InterPro" id="IPR003661">
    <property type="entry name" value="HisK_dim/P_dom"/>
</dbReference>
<gene>
    <name evidence="9" type="ORF">PEPS_00630</name>
</gene>
<dbReference type="EC" id="2.7.13.3" evidence="2"/>
<reference evidence="9 10" key="1">
    <citation type="submission" date="2021-12" db="EMBL/GenBank/DDBJ databases">
        <title>Genome sequencing of bacteria with rrn-lacking chromosome and rrn-plasmid.</title>
        <authorList>
            <person name="Anda M."/>
            <person name="Iwasaki W."/>
        </authorList>
    </citation>
    <scope>NUCLEOTIDE SEQUENCE [LARGE SCALE GENOMIC DNA]</scope>
    <source>
        <strain evidence="9 10">NBRC 101262</strain>
    </source>
</reference>
<dbReference type="InterPro" id="IPR036890">
    <property type="entry name" value="HATPase_C_sf"/>
</dbReference>
<proteinExistence type="predicted"/>
<evidence type="ECO:0000313" key="10">
    <source>
        <dbReference type="Proteomes" id="UP001354989"/>
    </source>
</evidence>
<evidence type="ECO:0000256" key="5">
    <source>
        <dbReference type="ARBA" id="ARBA00022777"/>
    </source>
</evidence>
<keyword evidence="7" id="KW-1133">Transmembrane helix</keyword>
<dbReference type="SUPFAM" id="SSF55874">
    <property type="entry name" value="ATPase domain of HSP90 chaperone/DNA topoisomerase II/histidine kinase"/>
    <property type="match status" value="1"/>
</dbReference>
<keyword evidence="3" id="KW-0597">Phosphoprotein</keyword>
<keyword evidence="4" id="KW-0808">Transferase</keyword>
<evidence type="ECO:0000256" key="3">
    <source>
        <dbReference type="ARBA" id="ARBA00022553"/>
    </source>
</evidence>
<name>A0ABM7VA26_9BACT</name>
<keyword evidence="5 9" id="KW-0418">Kinase</keyword>